<dbReference type="PROSITE" id="PS00941">
    <property type="entry name" value="CARBOXYLESTERASE_B_2"/>
    <property type="match status" value="1"/>
</dbReference>
<keyword evidence="7" id="KW-0325">Glycoprotein</keyword>
<dbReference type="EC" id="3.1.1.-" evidence="8"/>
<keyword evidence="6" id="KW-1015">Disulfide bond</keyword>
<dbReference type="GO" id="GO:0052689">
    <property type="term" value="F:carboxylic ester hydrolase activity"/>
    <property type="evidence" value="ECO:0007669"/>
    <property type="project" value="UniProtKB-KW"/>
</dbReference>
<dbReference type="OrthoDB" id="19653at2759"/>
<organism evidence="10 11">
    <name type="scientific">Stomoxys calcitrans</name>
    <name type="common">Stable fly</name>
    <name type="synonym">Conops calcitrans</name>
    <dbReference type="NCBI Taxonomy" id="35570"/>
    <lineage>
        <taxon>Eukaryota</taxon>
        <taxon>Metazoa</taxon>
        <taxon>Ecdysozoa</taxon>
        <taxon>Arthropoda</taxon>
        <taxon>Hexapoda</taxon>
        <taxon>Insecta</taxon>
        <taxon>Pterygota</taxon>
        <taxon>Neoptera</taxon>
        <taxon>Endopterygota</taxon>
        <taxon>Diptera</taxon>
        <taxon>Brachycera</taxon>
        <taxon>Muscomorpha</taxon>
        <taxon>Muscoidea</taxon>
        <taxon>Muscidae</taxon>
        <taxon>Stomoxys</taxon>
    </lineage>
</organism>
<evidence type="ECO:0000313" key="10">
    <source>
        <dbReference type="EnsemblMetazoa" id="SCAU001025-PA"/>
    </source>
</evidence>
<evidence type="ECO:0000256" key="3">
    <source>
        <dbReference type="ARBA" id="ARBA00022487"/>
    </source>
</evidence>
<dbReference type="Gene3D" id="3.40.50.1820">
    <property type="entry name" value="alpha/beta hydrolase"/>
    <property type="match status" value="1"/>
</dbReference>
<dbReference type="VEuPathDB" id="VectorBase:SCAU001025"/>
<dbReference type="STRING" id="35570.A0A1I8NQ11"/>
<dbReference type="Proteomes" id="UP000095300">
    <property type="component" value="Unassembled WGS sequence"/>
</dbReference>
<gene>
    <name evidence="10" type="primary">106095759</name>
</gene>
<sequence>MGLKFLLMALMPFVLFQRTWTSQTPLVCPKNVGCISGVLMPGYRIEYFEAFMGIPFAKPPVGELRFSHPQPYPPWTDILNATHHKEDCIQRSALVANSKITGSEDCLYLNVYRPIVGDNKNSKLPVMVFIHGGAWLSGTHNPSFLGPEYFMDTEEVVLVTISYRLGIFGFLSTNNKVVPGNFGMKDQTLALRWVQQNIADFGGDPQQVTIFGQSAGGGSTHMHMLSKHSEGLFQAAISISGLATLPIGIQTDPLRVARLTAEHCHIPHAYNISSLELLQALRYADIELLFAAADKIKYWEIYPQIIYSPVVENFNSPDAFLTEHPRDILAKGCYKPTRFMTGIVPQDGAVMSIPLWELEHLRKSFNKDFDHLLEKSLQLPHFNRSHLDWAMEMIVDEYFEGRHELSKQGSLEVYNDYVFGYPFYETARSFVQTVDTQKYPLSLYIFNYKGPYSYAPIFGGNMPNLDYGVDHCDELIYLFRMPAVFPDFSKNSTDAQVSQALVKNFVDFAANRNTAANPKCTEDNFPMNSLNSMCDYVSYQNGPSGSFMVKTDDKFNIPAPDGVIKSNRYLS</sequence>
<dbReference type="InterPro" id="IPR019826">
    <property type="entry name" value="Carboxylesterase_B_AS"/>
</dbReference>
<evidence type="ECO:0000256" key="1">
    <source>
        <dbReference type="ARBA" id="ARBA00004613"/>
    </source>
</evidence>
<keyword evidence="11" id="KW-1185">Reference proteome</keyword>
<feature type="signal peptide" evidence="8">
    <location>
        <begin position="1"/>
        <end position="21"/>
    </location>
</feature>
<feature type="domain" description="Carboxylesterase type B" evidence="9">
    <location>
        <begin position="33"/>
        <end position="516"/>
    </location>
</feature>
<dbReference type="InterPro" id="IPR019819">
    <property type="entry name" value="Carboxylesterase_B_CS"/>
</dbReference>
<keyword evidence="3" id="KW-0719">Serine esterase</keyword>
<protein>
    <recommendedName>
        <fullName evidence="8">Carboxylic ester hydrolase</fullName>
        <ecNumber evidence="8">3.1.1.-</ecNumber>
    </recommendedName>
</protein>
<proteinExistence type="inferred from homology"/>
<reference evidence="10" key="1">
    <citation type="submission" date="2020-05" db="UniProtKB">
        <authorList>
            <consortium name="EnsemblMetazoa"/>
        </authorList>
    </citation>
    <scope>IDENTIFICATION</scope>
    <source>
        <strain evidence="10">USDA</strain>
    </source>
</reference>
<dbReference type="GO" id="GO:0005576">
    <property type="term" value="C:extracellular region"/>
    <property type="evidence" value="ECO:0007669"/>
    <property type="project" value="UniProtKB-SubCell"/>
</dbReference>
<comment type="similarity">
    <text evidence="2 8">Belongs to the type-B carboxylesterase/lipase family.</text>
</comment>
<accession>A0A1I8NQ11</accession>
<evidence type="ECO:0000256" key="2">
    <source>
        <dbReference type="ARBA" id="ARBA00005964"/>
    </source>
</evidence>
<dbReference type="PROSITE" id="PS00122">
    <property type="entry name" value="CARBOXYLESTERASE_B_1"/>
    <property type="match status" value="1"/>
</dbReference>
<dbReference type="Pfam" id="PF00135">
    <property type="entry name" value="COesterase"/>
    <property type="match status" value="1"/>
</dbReference>
<evidence type="ECO:0000313" key="11">
    <source>
        <dbReference type="Proteomes" id="UP000095300"/>
    </source>
</evidence>
<dbReference type="AlphaFoldDB" id="A0A1I8NQ11"/>
<evidence type="ECO:0000256" key="6">
    <source>
        <dbReference type="ARBA" id="ARBA00023157"/>
    </source>
</evidence>
<evidence type="ECO:0000259" key="9">
    <source>
        <dbReference type="Pfam" id="PF00135"/>
    </source>
</evidence>
<evidence type="ECO:0000256" key="5">
    <source>
        <dbReference type="ARBA" id="ARBA00022801"/>
    </source>
</evidence>
<keyword evidence="5 8" id="KW-0378">Hydrolase</keyword>
<comment type="subcellular location">
    <subcellularLocation>
        <location evidence="1">Secreted</location>
    </subcellularLocation>
</comment>
<feature type="chain" id="PRO_5009030318" description="Carboxylic ester hydrolase" evidence="8">
    <location>
        <begin position="22"/>
        <end position="571"/>
    </location>
</feature>
<dbReference type="EnsemblMetazoa" id="SCAU001025-RA">
    <property type="protein sequence ID" value="SCAU001025-PA"/>
    <property type="gene ID" value="SCAU001025"/>
</dbReference>
<evidence type="ECO:0000256" key="7">
    <source>
        <dbReference type="ARBA" id="ARBA00023180"/>
    </source>
</evidence>
<keyword evidence="8" id="KW-0732">Signal</keyword>
<dbReference type="PANTHER" id="PTHR43142:SF1">
    <property type="entry name" value="CARBOXYLIC ESTER HYDROLASE"/>
    <property type="match status" value="1"/>
</dbReference>
<evidence type="ECO:0000256" key="4">
    <source>
        <dbReference type="ARBA" id="ARBA00022525"/>
    </source>
</evidence>
<dbReference type="InterPro" id="IPR029058">
    <property type="entry name" value="AB_hydrolase_fold"/>
</dbReference>
<dbReference type="PANTHER" id="PTHR43142">
    <property type="entry name" value="CARBOXYLIC ESTER HYDROLASE"/>
    <property type="match status" value="1"/>
</dbReference>
<dbReference type="InterPro" id="IPR002018">
    <property type="entry name" value="CarbesteraseB"/>
</dbReference>
<evidence type="ECO:0000256" key="8">
    <source>
        <dbReference type="RuleBase" id="RU361235"/>
    </source>
</evidence>
<keyword evidence="4" id="KW-0964">Secreted</keyword>
<dbReference type="SUPFAM" id="SSF53474">
    <property type="entry name" value="alpha/beta-Hydrolases"/>
    <property type="match status" value="1"/>
</dbReference>
<name>A0A1I8NQ11_STOCA</name>